<dbReference type="Pfam" id="PF12796">
    <property type="entry name" value="Ank_2"/>
    <property type="match status" value="5"/>
</dbReference>
<dbReference type="InterPro" id="IPR036770">
    <property type="entry name" value="Ankyrin_rpt-contain_sf"/>
</dbReference>
<protein>
    <recommendedName>
        <fullName evidence="4">Nephrocystin 3-like N-terminal domain-containing protein</fullName>
    </recommendedName>
</protein>
<dbReference type="Pfam" id="PF00023">
    <property type="entry name" value="Ank"/>
    <property type="match status" value="2"/>
</dbReference>
<reference evidence="5" key="1">
    <citation type="submission" date="2022-11" db="EMBL/GenBank/DDBJ databases">
        <authorList>
            <person name="Petersen C."/>
        </authorList>
    </citation>
    <scope>NUCLEOTIDE SEQUENCE</scope>
    <source>
        <strain evidence="5">IBT 30069</strain>
    </source>
</reference>
<dbReference type="InterPro" id="IPR002110">
    <property type="entry name" value="Ankyrin_rpt"/>
</dbReference>
<comment type="caution">
    <text evidence="5">The sequence shown here is derived from an EMBL/GenBank/DDBJ whole genome shotgun (WGS) entry which is preliminary data.</text>
</comment>
<feature type="repeat" description="ANK" evidence="3">
    <location>
        <begin position="529"/>
        <end position="553"/>
    </location>
</feature>
<evidence type="ECO:0000313" key="6">
    <source>
        <dbReference type="Proteomes" id="UP001149165"/>
    </source>
</evidence>
<evidence type="ECO:0000256" key="2">
    <source>
        <dbReference type="ARBA" id="ARBA00023043"/>
    </source>
</evidence>
<name>A0A9W9F6M8_9EURO</name>
<dbReference type="SMART" id="SM00248">
    <property type="entry name" value="ANK"/>
    <property type="match status" value="23"/>
</dbReference>
<dbReference type="OrthoDB" id="21416at2759"/>
<feature type="repeat" description="ANK" evidence="3">
    <location>
        <begin position="707"/>
        <end position="739"/>
    </location>
</feature>
<feature type="repeat" description="ANK" evidence="3">
    <location>
        <begin position="599"/>
        <end position="631"/>
    </location>
</feature>
<dbReference type="SUPFAM" id="SSF52540">
    <property type="entry name" value="P-loop containing nucleoside triphosphate hydrolases"/>
    <property type="match status" value="1"/>
</dbReference>
<proteinExistence type="predicted"/>
<feature type="repeat" description="ANK" evidence="3">
    <location>
        <begin position="934"/>
        <end position="966"/>
    </location>
</feature>
<dbReference type="InterPro" id="IPR027417">
    <property type="entry name" value="P-loop_NTPase"/>
</dbReference>
<dbReference type="PROSITE" id="PS50088">
    <property type="entry name" value="ANK_REPEAT"/>
    <property type="match status" value="10"/>
</dbReference>
<feature type="repeat" description="ANK" evidence="3">
    <location>
        <begin position="897"/>
        <end position="933"/>
    </location>
</feature>
<keyword evidence="6" id="KW-1185">Reference proteome</keyword>
<feature type="domain" description="Nephrocystin 3-like N-terminal" evidence="4">
    <location>
        <begin position="66"/>
        <end position="226"/>
    </location>
</feature>
<dbReference type="EMBL" id="JAPQKH010000006">
    <property type="protein sequence ID" value="KAJ5094572.1"/>
    <property type="molecule type" value="Genomic_DNA"/>
</dbReference>
<accession>A0A9W9F6M8</accession>
<organism evidence="5 6">
    <name type="scientific">Penicillium angulare</name>
    <dbReference type="NCBI Taxonomy" id="116970"/>
    <lineage>
        <taxon>Eukaryota</taxon>
        <taxon>Fungi</taxon>
        <taxon>Dikarya</taxon>
        <taxon>Ascomycota</taxon>
        <taxon>Pezizomycotina</taxon>
        <taxon>Eurotiomycetes</taxon>
        <taxon>Eurotiomycetidae</taxon>
        <taxon>Eurotiales</taxon>
        <taxon>Aspergillaceae</taxon>
        <taxon>Penicillium</taxon>
    </lineage>
</organism>
<evidence type="ECO:0000256" key="3">
    <source>
        <dbReference type="PROSITE-ProRule" id="PRU00023"/>
    </source>
</evidence>
<keyword evidence="2 3" id="KW-0040">ANK repeat</keyword>
<feature type="repeat" description="ANK" evidence="3">
    <location>
        <begin position="863"/>
        <end position="896"/>
    </location>
</feature>
<evidence type="ECO:0000256" key="1">
    <source>
        <dbReference type="ARBA" id="ARBA00022737"/>
    </source>
</evidence>
<dbReference type="Proteomes" id="UP001149165">
    <property type="component" value="Unassembled WGS sequence"/>
</dbReference>
<dbReference type="PANTHER" id="PTHR24123:SF33">
    <property type="entry name" value="PROTEIN HOS4"/>
    <property type="match status" value="1"/>
</dbReference>
<feature type="repeat" description="ANK" evidence="3">
    <location>
        <begin position="755"/>
        <end position="797"/>
    </location>
</feature>
<dbReference type="PRINTS" id="PR01415">
    <property type="entry name" value="ANKYRIN"/>
</dbReference>
<dbReference type="InterPro" id="IPR056884">
    <property type="entry name" value="NPHP3-like_N"/>
</dbReference>
<feature type="repeat" description="ANK" evidence="3">
    <location>
        <begin position="1583"/>
        <end position="1622"/>
    </location>
</feature>
<sequence>MTTENAEVVGHDMVMVDNDDIRDFNEDNVFPLPEKDLMEIKEWLQPTPYDLERSEFARHLASHLLGTGQWLTSTNIYKQWLQGDEDGVVLIKGIPGSGKSVMAASIIDQLRKENVPVLYFFFRQIIAANHQPISALRDWLCQILPFSPPLQAKLKTEYLDKCRSLDSLSPSDLWKDLKFALSKFPKAYCVTDALDEMDQGNDEFIRALVDLGRWKPSNVKVLITSRPVDAIEAPLRPFSVPSIRLEEQIVDNDIATYVQYRLRHSSIPPEHWRIITEAIPGRANGLFLYARLSMDAFVEAGADVHKALQALPDDLNVMYSDLLREHARRSAVPDELQLLVLQFVTHATRPLRLLEISEIVKAVYDSLEVRSLKDTKNLIRAACGPLLEILPDETVSVVHHSFTEFLKGMNSSSDSDKATYPVLQMNSTNHRLATVCLDYLQSGCLEKIKIDSGPGRYASKKKAQKTELSLQFPFLEYAATNWHVHARRAAQGGADLFSVHQRMDNFFGQESAFVAWLAIYWSKPRDDISGITPLHITAQAGLTQYVIYLLDKGDVSVDFTAATGKAPLYYAAVGGHADTAQILLSRGAQPDGIVGESFHRFRPLYAAASRNHADVVKLLLSAGVHPYEPSKRIRETHLKSRISEDIANPLKCVCKNGHLESVNEFFFYLIDTETHHLALSWAAEAGQAKIVQFILQNSSVDVNAKVRGDTPLLSAVESGDQETIETLLRAGADPNTLSDHSPVEDSITMLEQAKRGYTPLHSACLGNGVRKHRRSPPSPECVTALLEAGADTEIKSPDGSTALIYACQSNFQLAKLLLDAGADPTAETNDGKSILHTGDILDPKLLALIIGTDLVDINKVDHNGKTPLHYQSNNFDGTKLVLKFLEYKPNVNIRDKDGNTALHDLLDRQIATLRVPLLDAMLSAGADLSLRNNKGETVLHKIHGKHDDEVITKLVEAGADLEARDSEGRTPTFKFCTVIDFLLLPGDYAIPQTFVDLGAMIDTRDHKGMTLLHHCVGNFAKFRHLIDVYGLDCTAVDYKGNSLFFPVVSAGKMAKKQDVLRNLISLGLDIDQPNFSGKTVLHKLCSRRSRNLDSRHIAEEDQLFSYTLSLCKNVSARDKSGIQPLHLAATVSESDVFEILNAGADLFGVTNEGMSVLHFAAREQQPNIVGLVLARLSAAGETRLKEFINQQNVDGYTALHYACQSGRPETVRALLEFGADVKLPAKNGHTPFRECARFEAELLRHRRISKDWKKNENDKLCDLLATRSRPCIDEAGLDNLEVRWGSGSLEEEIDTARLDEILDMLVIHGAITDENEAFHDAIHFASSNRYDYTVDCLIRLQARVPQIVKGNQVNRPAVIAALSRVERLKKLAREDFPELKRIEVLGLISRPGLPTQPEYRDYFSEEMKKNPLSETEIAHHTRHCGLVHLLGLRQYEIFTEKVQEADLLEINRLTTPIAYILVKFGLTEVFDRVCSGHAAKKFDDDEWCLQTPKAKGCRVVLQPLLITACNRQLPNLDMLKLLVEKKGVEVNARHRISPGYGILAELGGSALHELVKRRTWWSVNQAIPYMIKMGADIELRNENGETPLHLALNGTLRRQPELYKDAVRILVHSGANVNAVDNTGKTCLSKIGNNLELLHLFLSHGAEISAKDIFAAIEIGEVEVLKILLCNGKYANIKRTTSTGFKSRTSGPIIADNGVSPLLYAAEYTESKRTFNTRQPARNDFQELSCRIEMMRALLDNGADPYATFIVAVRAEGKTPVHNKKQRTVIHEILRKGKYYPGPFLELHSLRLEYRDAKGRTLLLAASERPENYTPSSPSSFSTRDLMMELIDRGADVLAQDHDGRTILHNIVKNKMNWGIRDMVQFLLNKEPSLVHIADTAGNTPLHHTLSKGLEYVDLFLENGANPLQPDSDGNTALHAYAANASDLIDFVARFEQFKNAGLDINIRNKMGETPLFAYVQHFGERFSQKQITSGVPKLKFLEDSGAELYTCDNAGTSLLHLLASKSDRRSEFREVYPVLFKYLMERGLDHMREDAQSRTSLDVAVACGNEPILKLFERKRLRVE</sequence>
<dbReference type="Pfam" id="PF24883">
    <property type="entry name" value="NPHP3_N"/>
    <property type="match status" value="1"/>
</dbReference>
<dbReference type="Gene3D" id="3.40.50.300">
    <property type="entry name" value="P-loop containing nucleotide triphosphate hydrolases"/>
    <property type="match status" value="1"/>
</dbReference>
<dbReference type="PROSITE" id="PS50297">
    <property type="entry name" value="ANK_REP_REGION"/>
    <property type="match status" value="6"/>
</dbReference>
<dbReference type="Gene3D" id="1.25.40.20">
    <property type="entry name" value="Ankyrin repeat-containing domain"/>
    <property type="match status" value="8"/>
</dbReference>
<feature type="repeat" description="ANK" evidence="3">
    <location>
        <begin position="1194"/>
        <end position="1226"/>
    </location>
</feature>
<dbReference type="SUPFAM" id="SSF48403">
    <property type="entry name" value="Ankyrin repeat"/>
    <property type="match status" value="5"/>
</dbReference>
<dbReference type="PANTHER" id="PTHR24123">
    <property type="entry name" value="ANKYRIN REPEAT-CONTAINING"/>
    <property type="match status" value="1"/>
</dbReference>
<dbReference type="InterPro" id="IPR051165">
    <property type="entry name" value="Multifunctional_ANK_Repeat"/>
</dbReference>
<feature type="repeat" description="ANK" evidence="3">
    <location>
        <begin position="563"/>
        <end position="591"/>
    </location>
</feature>
<evidence type="ECO:0000313" key="5">
    <source>
        <dbReference type="EMBL" id="KAJ5094572.1"/>
    </source>
</evidence>
<evidence type="ECO:0000259" key="4">
    <source>
        <dbReference type="Pfam" id="PF24883"/>
    </source>
</evidence>
<gene>
    <name evidence="5" type="ORF">N7456_010433</name>
</gene>
<keyword evidence="1" id="KW-0677">Repeat</keyword>
<reference evidence="5" key="2">
    <citation type="journal article" date="2023" name="IMA Fungus">
        <title>Comparative genomic study of the Penicillium genus elucidates a diverse pangenome and 15 lateral gene transfer events.</title>
        <authorList>
            <person name="Petersen C."/>
            <person name="Sorensen T."/>
            <person name="Nielsen M.R."/>
            <person name="Sondergaard T.E."/>
            <person name="Sorensen J.L."/>
            <person name="Fitzpatrick D.A."/>
            <person name="Frisvad J.C."/>
            <person name="Nielsen K.L."/>
        </authorList>
    </citation>
    <scope>NUCLEOTIDE SEQUENCE</scope>
    <source>
        <strain evidence="5">IBT 30069</strain>
    </source>
</reference>